<dbReference type="EMBL" id="VFMN01000001">
    <property type="protein sequence ID" value="TQJ09077.1"/>
    <property type="molecule type" value="Genomic_DNA"/>
</dbReference>
<feature type="region of interest" description="Disordered" evidence="1">
    <location>
        <begin position="1"/>
        <end position="71"/>
    </location>
</feature>
<dbReference type="Proteomes" id="UP000317893">
    <property type="component" value="Unassembled WGS sequence"/>
</dbReference>
<evidence type="ECO:0000313" key="2">
    <source>
        <dbReference type="EMBL" id="TQJ09077.1"/>
    </source>
</evidence>
<keyword evidence="3" id="KW-1185">Reference proteome</keyword>
<dbReference type="AlphaFoldDB" id="A0A542E160"/>
<evidence type="ECO:0000256" key="1">
    <source>
        <dbReference type="SAM" id="MobiDB-lite"/>
    </source>
</evidence>
<protein>
    <submittedName>
        <fullName evidence="2">Uncharacterized protein</fullName>
    </submittedName>
</protein>
<name>A0A542E160_9MICO</name>
<organism evidence="2 3">
    <name type="scientific">Lapillicoccus jejuensis</name>
    <dbReference type="NCBI Taxonomy" id="402171"/>
    <lineage>
        <taxon>Bacteria</taxon>
        <taxon>Bacillati</taxon>
        <taxon>Actinomycetota</taxon>
        <taxon>Actinomycetes</taxon>
        <taxon>Micrococcales</taxon>
        <taxon>Intrasporangiaceae</taxon>
        <taxon>Lapillicoccus</taxon>
    </lineage>
</organism>
<evidence type="ECO:0000313" key="3">
    <source>
        <dbReference type="Proteomes" id="UP000317893"/>
    </source>
</evidence>
<gene>
    <name evidence="2" type="ORF">FB458_2182</name>
</gene>
<dbReference type="RefSeq" id="WP_141848502.1">
    <property type="nucleotide sequence ID" value="NZ_BAAAPR010000005.1"/>
</dbReference>
<comment type="caution">
    <text evidence="2">The sequence shown here is derived from an EMBL/GenBank/DDBJ whole genome shotgun (WGS) entry which is preliminary data.</text>
</comment>
<accession>A0A542E160</accession>
<sequence>MSDGSSGPDGAGRRRRHRRVTRPATGGTPPRPDDGGLDQTRDDTDAGWGEAPEPGDARDRWYVEQRPPHWG</sequence>
<feature type="compositionally biased region" description="Basic and acidic residues" evidence="1">
    <location>
        <begin position="55"/>
        <end position="71"/>
    </location>
</feature>
<dbReference type="OrthoDB" id="4843807at2"/>
<feature type="compositionally biased region" description="Basic and acidic residues" evidence="1">
    <location>
        <begin position="31"/>
        <end position="44"/>
    </location>
</feature>
<reference evidence="2 3" key="1">
    <citation type="submission" date="2019-06" db="EMBL/GenBank/DDBJ databases">
        <title>Sequencing the genomes of 1000 actinobacteria strains.</title>
        <authorList>
            <person name="Klenk H.-P."/>
        </authorList>
    </citation>
    <scope>NUCLEOTIDE SEQUENCE [LARGE SCALE GENOMIC DNA]</scope>
    <source>
        <strain evidence="2 3">DSM 18607</strain>
    </source>
</reference>
<proteinExistence type="predicted"/>